<dbReference type="AlphaFoldDB" id="A0A843X348"/>
<accession>A0A843X348</accession>
<keyword evidence="2" id="KW-1185">Reference proteome</keyword>
<comment type="caution">
    <text evidence="1">The sequence shown here is derived from an EMBL/GenBank/DDBJ whole genome shotgun (WGS) entry which is preliminary data.</text>
</comment>
<evidence type="ECO:0000313" key="2">
    <source>
        <dbReference type="Proteomes" id="UP000652761"/>
    </source>
</evidence>
<gene>
    <name evidence="1" type="ORF">Taro_044685</name>
</gene>
<dbReference type="EMBL" id="NMUH01005091">
    <property type="protein sequence ID" value="MQM11775.1"/>
    <property type="molecule type" value="Genomic_DNA"/>
</dbReference>
<proteinExistence type="predicted"/>
<sequence length="133" mass="14765">MFPVPYFRGLRPESLKVPGMVLRVVIVVGERRLNGCGVPWRWHSCVCGSVVVPRGGGVVELCSMEVMRFGYGALLGISIQGRHMKGPDASFSNDDRRDATLEFPRWGMSVRDAPWDFALALLQIVGRRAALSY</sequence>
<evidence type="ECO:0000313" key="1">
    <source>
        <dbReference type="EMBL" id="MQM11775.1"/>
    </source>
</evidence>
<organism evidence="1 2">
    <name type="scientific">Colocasia esculenta</name>
    <name type="common">Wild taro</name>
    <name type="synonym">Arum esculentum</name>
    <dbReference type="NCBI Taxonomy" id="4460"/>
    <lineage>
        <taxon>Eukaryota</taxon>
        <taxon>Viridiplantae</taxon>
        <taxon>Streptophyta</taxon>
        <taxon>Embryophyta</taxon>
        <taxon>Tracheophyta</taxon>
        <taxon>Spermatophyta</taxon>
        <taxon>Magnoliopsida</taxon>
        <taxon>Liliopsida</taxon>
        <taxon>Araceae</taxon>
        <taxon>Aroideae</taxon>
        <taxon>Colocasieae</taxon>
        <taxon>Colocasia</taxon>
    </lineage>
</organism>
<reference evidence="1" key="1">
    <citation type="submission" date="2017-07" db="EMBL/GenBank/DDBJ databases">
        <title>Taro Niue Genome Assembly and Annotation.</title>
        <authorList>
            <person name="Atibalentja N."/>
            <person name="Keating K."/>
            <person name="Fields C.J."/>
        </authorList>
    </citation>
    <scope>NUCLEOTIDE SEQUENCE</scope>
    <source>
        <strain evidence="1">Niue_2</strain>
        <tissue evidence="1">Leaf</tissue>
    </source>
</reference>
<name>A0A843X348_COLES</name>
<dbReference type="Proteomes" id="UP000652761">
    <property type="component" value="Unassembled WGS sequence"/>
</dbReference>
<protein>
    <submittedName>
        <fullName evidence="1">Uncharacterized protein</fullName>
    </submittedName>
</protein>